<reference evidence="7" key="1">
    <citation type="journal article" date="2019" name="Int. J. Syst. Evol. Microbiol.">
        <title>The Global Catalogue of Microorganisms (GCM) 10K type strain sequencing project: providing services to taxonomists for standard genome sequencing and annotation.</title>
        <authorList>
            <consortium name="The Broad Institute Genomics Platform"/>
            <consortium name="The Broad Institute Genome Sequencing Center for Infectious Disease"/>
            <person name="Wu L."/>
            <person name="Ma J."/>
        </authorList>
    </citation>
    <scope>NUCLEOTIDE SEQUENCE [LARGE SCALE GENOMIC DNA]</scope>
    <source>
        <strain evidence="7">CGMCC 4.1530</strain>
    </source>
</reference>
<dbReference type="Gene3D" id="1.10.150.130">
    <property type="match status" value="1"/>
</dbReference>
<dbReference type="InterPro" id="IPR004107">
    <property type="entry name" value="Integrase_SAM-like_N"/>
</dbReference>
<dbReference type="EMBL" id="JBHSUC010000007">
    <property type="protein sequence ID" value="MFC6362009.1"/>
    <property type="molecule type" value="Genomic_DNA"/>
</dbReference>
<dbReference type="CDD" id="cd00796">
    <property type="entry name" value="INT_Rci_Hp1_C"/>
    <property type="match status" value="1"/>
</dbReference>
<dbReference type="InterPro" id="IPR002104">
    <property type="entry name" value="Integrase_catalytic"/>
</dbReference>
<comment type="similarity">
    <text evidence="1">Belongs to the 'phage' integrase family.</text>
</comment>
<dbReference type="Gene3D" id="1.10.443.10">
    <property type="entry name" value="Intergrase catalytic core"/>
    <property type="match status" value="1"/>
</dbReference>
<protein>
    <submittedName>
        <fullName evidence="6">Tyrosine-type recombinase/integrase</fullName>
    </submittedName>
</protein>
<dbReference type="Pfam" id="PF13356">
    <property type="entry name" value="Arm-DNA-bind_3"/>
    <property type="match status" value="1"/>
</dbReference>
<dbReference type="RefSeq" id="WP_343878116.1">
    <property type="nucleotide sequence ID" value="NZ_BAAAFW010000094.1"/>
</dbReference>
<dbReference type="InterPro" id="IPR013762">
    <property type="entry name" value="Integrase-like_cat_sf"/>
</dbReference>
<keyword evidence="3" id="KW-0238">DNA-binding</keyword>
<evidence type="ECO:0000313" key="6">
    <source>
        <dbReference type="EMBL" id="MFC6362009.1"/>
    </source>
</evidence>
<evidence type="ECO:0000313" key="7">
    <source>
        <dbReference type="Proteomes" id="UP001596215"/>
    </source>
</evidence>
<dbReference type="Pfam" id="PF00589">
    <property type="entry name" value="Phage_integrase"/>
    <property type="match status" value="1"/>
</dbReference>
<dbReference type="PANTHER" id="PTHR30629">
    <property type="entry name" value="PROPHAGE INTEGRASE"/>
    <property type="match status" value="1"/>
</dbReference>
<dbReference type="PROSITE" id="PS51898">
    <property type="entry name" value="TYR_RECOMBINASE"/>
    <property type="match status" value="1"/>
</dbReference>
<comment type="caution">
    <text evidence="6">The sequence shown here is derived from an EMBL/GenBank/DDBJ whole genome shotgun (WGS) entry which is preliminary data.</text>
</comment>
<gene>
    <name evidence="6" type="ORF">ACFP73_07840</name>
</gene>
<dbReference type="InterPro" id="IPR010998">
    <property type="entry name" value="Integrase_recombinase_N"/>
</dbReference>
<dbReference type="SUPFAM" id="SSF56349">
    <property type="entry name" value="DNA breaking-rejoining enzymes"/>
    <property type="match status" value="1"/>
</dbReference>
<dbReference type="Pfam" id="PF14659">
    <property type="entry name" value="Phage_int_SAM_3"/>
    <property type="match status" value="1"/>
</dbReference>
<dbReference type="Gene3D" id="3.30.160.390">
    <property type="entry name" value="Integrase, DNA-binding domain"/>
    <property type="match status" value="1"/>
</dbReference>
<evidence type="ECO:0000256" key="3">
    <source>
        <dbReference type="ARBA" id="ARBA00023125"/>
    </source>
</evidence>
<dbReference type="InterPro" id="IPR025166">
    <property type="entry name" value="Integrase_DNA_bind_dom"/>
</dbReference>
<evidence type="ECO:0000259" key="5">
    <source>
        <dbReference type="PROSITE" id="PS51898"/>
    </source>
</evidence>
<evidence type="ECO:0000256" key="1">
    <source>
        <dbReference type="ARBA" id="ARBA00008857"/>
    </source>
</evidence>
<dbReference type="InterPro" id="IPR038488">
    <property type="entry name" value="Integrase_DNA-bd_sf"/>
</dbReference>
<keyword evidence="4" id="KW-0233">DNA recombination</keyword>
<evidence type="ECO:0000256" key="4">
    <source>
        <dbReference type="ARBA" id="ARBA00023172"/>
    </source>
</evidence>
<dbReference type="InterPro" id="IPR011010">
    <property type="entry name" value="DNA_brk_join_enz"/>
</dbReference>
<keyword evidence="7" id="KW-1185">Reference proteome</keyword>
<dbReference type="Proteomes" id="UP001596215">
    <property type="component" value="Unassembled WGS sequence"/>
</dbReference>
<name>A0ABW1VLR9_9GAMM</name>
<dbReference type="PANTHER" id="PTHR30629:SF2">
    <property type="entry name" value="PROPHAGE INTEGRASE INTS-RELATED"/>
    <property type="match status" value="1"/>
</dbReference>
<keyword evidence="2" id="KW-0229">DNA integration</keyword>
<feature type="domain" description="Tyr recombinase" evidence="5">
    <location>
        <begin position="207"/>
        <end position="381"/>
    </location>
</feature>
<evidence type="ECO:0000256" key="2">
    <source>
        <dbReference type="ARBA" id="ARBA00022908"/>
    </source>
</evidence>
<proteinExistence type="inferred from homology"/>
<organism evidence="6 7">
    <name type="scientific">Tatumella punctata</name>
    <dbReference type="NCBI Taxonomy" id="399969"/>
    <lineage>
        <taxon>Bacteria</taxon>
        <taxon>Pseudomonadati</taxon>
        <taxon>Pseudomonadota</taxon>
        <taxon>Gammaproteobacteria</taxon>
        <taxon>Enterobacterales</taxon>
        <taxon>Erwiniaceae</taxon>
        <taxon>Tatumella</taxon>
    </lineage>
</organism>
<dbReference type="InterPro" id="IPR050808">
    <property type="entry name" value="Phage_Integrase"/>
</dbReference>
<accession>A0ABW1VLR9</accession>
<sequence length="391" mass="44432">MSSPTRFRFTNTLIKSLPPHPADSRSTDSEYSDTEASGLKCLVGKNQGSRRFLFRYLYHGRKRSIALGHWPDIDVSTARQIVLQHKRLLATGGDPKACKEAARHELILDELFYDYYLPRAKQTKASWNKDNQRYRDHIQPVLGRYRLSDITPSQLLTLQQKLTSSMAVATCNRVIVLLKALYTWAGRQGLTSVHPVTNIALLRENNARQRYFSEDEIRRIFRAAAEDNNQVAATYIRLLLLTGLRRDELRLARREHIDTVRKTLWLPVTKNGQGRIVHLNSPAMALLATLPVPKGNPWVFSGKAEGKPLANPVKAFHRIVNRAGIFDKDVCLHTCRHTVAALIVSHGGTLYDVQVQLGHRSSQSSQRYAHLHPQRLRHTSQLLAERIALPL</sequence>